<feature type="non-terminal residue" evidence="1">
    <location>
        <position position="55"/>
    </location>
</feature>
<accession>A0A0B7B1F7</accession>
<proteinExistence type="predicted"/>
<evidence type="ECO:0000313" key="1">
    <source>
        <dbReference type="EMBL" id="CEK86717.1"/>
    </source>
</evidence>
<organism evidence="1">
    <name type="scientific">Arion vulgaris</name>
    <dbReference type="NCBI Taxonomy" id="1028688"/>
    <lineage>
        <taxon>Eukaryota</taxon>
        <taxon>Metazoa</taxon>
        <taxon>Spiralia</taxon>
        <taxon>Lophotrochozoa</taxon>
        <taxon>Mollusca</taxon>
        <taxon>Gastropoda</taxon>
        <taxon>Heterobranchia</taxon>
        <taxon>Euthyneura</taxon>
        <taxon>Panpulmonata</taxon>
        <taxon>Eupulmonata</taxon>
        <taxon>Stylommatophora</taxon>
        <taxon>Helicina</taxon>
        <taxon>Arionoidea</taxon>
        <taxon>Arionidae</taxon>
        <taxon>Arion</taxon>
    </lineage>
</organism>
<name>A0A0B7B1F7_9EUPU</name>
<reference evidence="1" key="1">
    <citation type="submission" date="2014-12" db="EMBL/GenBank/DDBJ databases">
        <title>Insight into the proteome of Arion vulgaris.</title>
        <authorList>
            <person name="Aradska J."/>
            <person name="Bulat T."/>
            <person name="Smidak R."/>
            <person name="Sarate P."/>
            <person name="Gangsoo J."/>
            <person name="Sialana F."/>
            <person name="Bilban M."/>
            <person name="Lubec G."/>
        </authorList>
    </citation>
    <scope>NUCLEOTIDE SEQUENCE</scope>
    <source>
        <tissue evidence="1">Skin</tissue>
    </source>
</reference>
<gene>
    <name evidence="1" type="primary">ORF155353</name>
</gene>
<sequence>MSKSSSACHRVRMEGNKLKIYQAIVLTTCCKPVRPGQCIADTQENETASTQVVYA</sequence>
<dbReference type="AlphaFoldDB" id="A0A0B7B1F7"/>
<dbReference type="EMBL" id="HACG01039852">
    <property type="protein sequence ID" value="CEK86717.1"/>
    <property type="molecule type" value="Transcribed_RNA"/>
</dbReference>
<protein>
    <submittedName>
        <fullName evidence="1">Uncharacterized protein</fullName>
    </submittedName>
</protein>